<dbReference type="InterPro" id="IPR002656">
    <property type="entry name" value="Acyl_transf_3_dom"/>
</dbReference>
<feature type="transmembrane region" description="Helical" evidence="2">
    <location>
        <begin position="522"/>
        <end position="546"/>
    </location>
</feature>
<dbReference type="SMART" id="SM00703">
    <property type="entry name" value="NRF"/>
    <property type="match status" value="1"/>
</dbReference>
<feature type="transmembrane region" description="Helical" evidence="2">
    <location>
        <begin position="842"/>
        <end position="864"/>
    </location>
</feature>
<dbReference type="Pfam" id="PF01757">
    <property type="entry name" value="Acyl_transf_3"/>
    <property type="match status" value="1"/>
</dbReference>
<feature type="chain" id="PRO_5040203410" description="Nose resistant-to-fluoxetine protein N-terminal domain-containing protein" evidence="3">
    <location>
        <begin position="25"/>
        <end position="913"/>
    </location>
</feature>
<keyword evidence="2" id="KW-0472">Membrane</keyword>
<feature type="transmembrane region" description="Helical" evidence="2">
    <location>
        <begin position="576"/>
        <end position="597"/>
    </location>
</feature>
<evidence type="ECO:0000259" key="4">
    <source>
        <dbReference type="SMART" id="SM00703"/>
    </source>
</evidence>
<dbReference type="Pfam" id="PF20146">
    <property type="entry name" value="NRF"/>
    <property type="match status" value="1"/>
</dbReference>
<feature type="signal peptide" evidence="3">
    <location>
        <begin position="1"/>
        <end position="24"/>
    </location>
</feature>
<feature type="transmembrane region" description="Helical" evidence="2">
    <location>
        <begin position="740"/>
        <end position="758"/>
    </location>
</feature>
<feature type="transmembrane region" description="Helical" evidence="2">
    <location>
        <begin position="809"/>
        <end position="830"/>
    </location>
</feature>
<dbReference type="PANTHER" id="PTHR11161">
    <property type="entry name" value="O-ACYLTRANSFERASE"/>
    <property type="match status" value="1"/>
</dbReference>
<feature type="compositionally biased region" description="Polar residues" evidence="1">
    <location>
        <begin position="896"/>
        <end position="913"/>
    </location>
</feature>
<sequence>MKSSMLAKVLFVLCVAGVSHFVNGDDLSNETSDSSVSESPIASRSIIHPGDLSNPNIVEVKNLSTIHDSENINSYSLDQNVFTHERNGDQKLKIVSESAHVISELANTKKLSSEKIGSTEVEQSSTIEAGNDLDSGIQTISNTNKPDVSEHPKATKAQPSQQLRNTSSAQSSTSLKTNIATSSTESRSSNRSSSFSEKLKGWQPLYGIGRLGREASDAKCRKELQELVEDIENKKVWALKALDASGTPEPGFFYGNNLWIGSHFQCVDISNRKPFEVNKNVPHAAPTPDDYPPFQMAFAMVYARHNSTLQQHTQLPSEWTVQLGLCIPKSCSSDDLKHLSKKYFSEDNLEFQNIYKVKLDVLDVKKLREDAGWFFMLPKTIVFSVIVIITLLCCIVGTILDVRRHNKEKNLISGHNAGITMNGKRITTNISTVELVPPGLDSELSNLEPRSLEKILVCFSVYSNTKNLMKTKLSSDSIGCIHGLRFLGMLWVIGVHSIFYQVDFFKDQAVGFRVSEEFFSQIFSNSTYCVDTYLVISGFLVGYLYYKAKNPHEEMKKKINCIGKINEFFQMYINRYLRLTPPYIVLIIFADCIHTYYKYSSSLTSFEKQDQLCEKYWWRNLLYINNLYPRSEMCLSWSWYLSLDTQAFMVAIALLILSTVVFKIAAAFTILLVLVNIVAVSMKTYSIGYIPTMDEQFAQLDAIYDLPWHRIGPYLIGVITAYFLKVRLQNKLSLQRSTRIFLWIIFPLLNLWIIFTIYTRQISIEYSAFYMGTSRVLWGIGISWILIACCTGNAPLLNKFLSFKGFIPLSRMTYCAYLLNPLTAQMMFLGSETGFTAVKASMALSICAVSLNTFYMSYLYCLMFECPFVRLTKMALAKVMGKRSGTQSNRTDDQTQKNIGDKTNNNITTNENS</sequence>
<feature type="transmembrane region" description="Helical" evidence="2">
    <location>
        <begin position="478"/>
        <end position="502"/>
    </location>
</feature>
<comment type="caution">
    <text evidence="5">The sequence shown here is derived from an EMBL/GenBank/DDBJ whole genome shotgun (WGS) entry which is preliminary data.</text>
</comment>
<feature type="domain" description="Nose resistant-to-fluoxetine protein N-terminal" evidence="4">
    <location>
        <begin position="217"/>
        <end position="358"/>
    </location>
</feature>
<keyword evidence="3" id="KW-0732">Signal</keyword>
<evidence type="ECO:0000313" key="5">
    <source>
        <dbReference type="EMBL" id="CAH1956127.1"/>
    </source>
</evidence>
<name>A0A9P0JMG5_ACAOB</name>
<feature type="transmembrane region" description="Helical" evidence="2">
    <location>
        <begin position="381"/>
        <end position="400"/>
    </location>
</feature>
<dbReference type="InterPro" id="IPR052728">
    <property type="entry name" value="O2_lipid_transport_reg"/>
</dbReference>
<feature type="transmembrane region" description="Helical" evidence="2">
    <location>
        <begin position="711"/>
        <end position="728"/>
    </location>
</feature>
<dbReference type="GO" id="GO:0016747">
    <property type="term" value="F:acyltransferase activity, transferring groups other than amino-acyl groups"/>
    <property type="evidence" value="ECO:0007669"/>
    <property type="project" value="InterPro"/>
</dbReference>
<dbReference type="OrthoDB" id="207378at2759"/>
<dbReference type="PANTHER" id="PTHR11161:SF72">
    <property type="entry name" value="FI21449P1"/>
    <property type="match status" value="1"/>
</dbReference>
<feature type="compositionally biased region" description="Polar residues" evidence="1">
    <location>
        <begin position="136"/>
        <end position="146"/>
    </location>
</feature>
<feature type="transmembrane region" description="Helical" evidence="2">
    <location>
        <begin position="664"/>
        <end position="691"/>
    </location>
</feature>
<dbReference type="Proteomes" id="UP001152888">
    <property type="component" value="Unassembled WGS sequence"/>
</dbReference>
<keyword evidence="2" id="KW-0812">Transmembrane</keyword>
<feature type="compositionally biased region" description="Polar residues" evidence="1">
    <location>
        <begin position="157"/>
        <end position="180"/>
    </location>
</feature>
<evidence type="ECO:0000256" key="1">
    <source>
        <dbReference type="SAM" id="MobiDB-lite"/>
    </source>
</evidence>
<dbReference type="AlphaFoldDB" id="A0A9P0JMG5"/>
<feature type="region of interest" description="Disordered" evidence="1">
    <location>
        <begin position="112"/>
        <end position="195"/>
    </location>
</feature>
<proteinExistence type="predicted"/>
<evidence type="ECO:0000313" key="6">
    <source>
        <dbReference type="Proteomes" id="UP001152888"/>
    </source>
</evidence>
<organism evidence="5 6">
    <name type="scientific">Acanthoscelides obtectus</name>
    <name type="common">Bean weevil</name>
    <name type="synonym">Bruchus obtectus</name>
    <dbReference type="NCBI Taxonomy" id="200917"/>
    <lineage>
        <taxon>Eukaryota</taxon>
        <taxon>Metazoa</taxon>
        <taxon>Ecdysozoa</taxon>
        <taxon>Arthropoda</taxon>
        <taxon>Hexapoda</taxon>
        <taxon>Insecta</taxon>
        <taxon>Pterygota</taxon>
        <taxon>Neoptera</taxon>
        <taxon>Endopterygota</taxon>
        <taxon>Coleoptera</taxon>
        <taxon>Polyphaga</taxon>
        <taxon>Cucujiformia</taxon>
        <taxon>Chrysomeloidea</taxon>
        <taxon>Chrysomelidae</taxon>
        <taxon>Bruchinae</taxon>
        <taxon>Bruchini</taxon>
        <taxon>Acanthoscelides</taxon>
    </lineage>
</organism>
<protein>
    <recommendedName>
        <fullName evidence="4">Nose resistant-to-fluoxetine protein N-terminal domain-containing protein</fullName>
    </recommendedName>
</protein>
<gene>
    <name evidence="5" type="ORF">ACAOBT_LOCUS1423</name>
</gene>
<dbReference type="InterPro" id="IPR006621">
    <property type="entry name" value="Nose-resist-to-fluoxetine_N"/>
</dbReference>
<feature type="compositionally biased region" description="Low complexity" evidence="1">
    <location>
        <begin position="181"/>
        <end position="195"/>
    </location>
</feature>
<feature type="transmembrane region" description="Helical" evidence="2">
    <location>
        <begin position="637"/>
        <end position="657"/>
    </location>
</feature>
<keyword evidence="2" id="KW-1133">Transmembrane helix</keyword>
<keyword evidence="6" id="KW-1185">Reference proteome</keyword>
<evidence type="ECO:0000256" key="2">
    <source>
        <dbReference type="SAM" id="Phobius"/>
    </source>
</evidence>
<feature type="transmembrane region" description="Helical" evidence="2">
    <location>
        <begin position="778"/>
        <end position="797"/>
    </location>
</feature>
<dbReference type="EMBL" id="CAKOFQ010006664">
    <property type="protein sequence ID" value="CAH1956127.1"/>
    <property type="molecule type" value="Genomic_DNA"/>
</dbReference>
<reference evidence="5" key="1">
    <citation type="submission" date="2022-03" db="EMBL/GenBank/DDBJ databases">
        <authorList>
            <person name="Sayadi A."/>
        </authorList>
    </citation>
    <scope>NUCLEOTIDE SEQUENCE</scope>
</reference>
<evidence type="ECO:0000256" key="3">
    <source>
        <dbReference type="SAM" id="SignalP"/>
    </source>
</evidence>
<accession>A0A9P0JMG5</accession>
<feature type="region of interest" description="Disordered" evidence="1">
    <location>
        <begin position="884"/>
        <end position="913"/>
    </location>
</feature>